<keyword evidence="1" id="KW-1133">Transmembrane helix</keyword>
<dbReference type="Proteomes" id="UP001500984">
    <property type="component" value="Unassembled WGS sequence"/>
</dbReference>
<feature type="transmembrane region" description="Helical" evidence="1">
    <location>
        <begin position="83"/>
        <end position="114"/>
    </location>
</feature>
<feature type="transmembrane region" description="Helical" evidence="1">
    <location>
        <begin position="6"/>
        <end position="24"/>
    </location>
</feature>
<proteinExistence type="predicted"/>
<evidence type="ECO:0000313" key="3">
    <source>
        <dbReference type="EMBL" id="GAA2105975.1"/>
    </source>
</evidence>
<comment type="caution">
    <text evidence="3">The sequence shown here is derived from an EMBL/GenBank/DDBJ whole genome shotgun (WGS) entry which is preliminary data.</text>
</comment>
<keyword evidence="4" id="KW-1185">Reference proteome</keyword>
<feature type="transmembrane region" description="Helical" evidence="1">
    <location>
        <begin position="126"/>
        <end position="148"/>
    </location>
</feature>
<feature type="transmembrane region" description="Helical" evidence="1">
    <location>
        <begin position="36"/>
        <end position="58"/>
    </location>
</feature>
<sequence>MKDFLMPVFLLAFAAYLGFGILTMDVPEGTAFPGPAFFPGLIAVGLGLFAVLLTVSALRTRKRAHAEDAGSAAPRSSVDWASFAWIAGGFLGFALLLTTLGWVIGGALLFWCVARGFGELRHGRSLLVGVTTSSLTYIAFDMLLGLSLPSGILGWGF</sequence>
<gene>
    <name evidence="3" type="primary">tctB_2</name>
    <name evidence="3" type="ORF">GCM10009823_31750</name>
</gene>
<organism evidence="3 4">
    <name type="scientific">Brevibacterium salitolerans</name>
    <dbReference type="NCBI Taxonomy" id="1403566"/>
    <lineage>
        <taxon>Bacteria</taxon>
        <taxon>Bacillati</taxon>
        <taxon>Actinomycetota</taxon>
        <taxon>Actinomycetes</taxon>
        <taxon>Micrococcales</taxon>
        <taxon>Brevibacteriaceae</taxon>
        <taxon>Brevibacterium</taxon>
    </lineage>
</organism>
<keyword evidence="1" id="KW-0812">Transmembrane</keyword>
<name>A0ABN2X9L6_9MICO</name>
<dbReference type="Pfam" id="PF07331">
    <property type="entry name" value="TctB"/>
    <property type="match status" value="1"/>
</dbReference>
<protein>
    <submittedName>
        <fullName evidence="3">Tripartite tricarboxylate transporter TctB</fullName>
    </submittedName>
</protein>
<dbReference type="InterPro" id="IPR009936">
    <property type="entry name" value="DUF1468"/>
</dbReference>
<accession>A0ABN2X9L6</accession>
<evidence type="ECO:0000313" key="4">
    <source>
        <dbReference type="Proteomes" id="UP001500984"/>
    </source>
</evidence>
<dbReference type="RefSeq" id="WP_291796313.1">
    <property type="nucleotide sequence ID" value="NZ_BAAAPZ010000019.1"/>
</dbReference>
<evidence type="ECO:0000256" key="1">
    <source>
        <dbReference type="SAM" id="Phobius"/>
    </source>
</evidence>
<feature type="domain" description="DUF1468" evidence="2">
    <location>
        <begin position="5"/>
        <end position="149"/>
    </location>
</feature>
<evidence type="ECO:0000259" key="2">
    <source>
        <dbReference type="Pfam" id="PF07331"/>
    </source>
</evidence>
<reference evidence="3 4" key="1">
    <citation type="journal article" date="2019" name="Int. J. Syst. Evol. Microbiol.">
        <title>The Global Catalogue of Microorganisms (GCM) 10K type strain sequencing project: providing services to taxonomists for standard genome sequencing and annotation.</title>
        <authorList>
            <consortium name="The Broad Institute Genomics Platform"/>
            <consortium name="The Broad Institute Genome Sequencing Center for Infectious Disease"/>
            <person name="Wu L."/>
            <person name="Ma J."/>
        </authorList>
    </citation>
    <scope>NUCLEOTIDE SEQUENCE [LARGE SCALE GENOMIC DNA]</scope>
    <source>
        <strain evidence="3 4">JCM 15900</strain>
    </source>
</reference>
<dbReference type="EMBL" id="BAAAPZ010000019">
    <property type="protein sequence ID" value="GAA2105975.1"/>
    <property type="molecule type" value="Genomic_DNA"/>
</dbReference>
<keyword evidence="1" id="KW-0472">Membrane</keyword>